<dbReference type="EMBL" id="CP023434">
    <property type="protein sequence ID" value="AXY26373.1"/>
    <property type="molecule type" value="Genomic_DNA"/>
</dbReference>
<proteinExistence type="predicted"/>
<gene>
    <name evidence="2" type="ORF">CL176_10430</name>
</gene>
<keyword evidence="1" id="KW-0812">Transmembrane</keyword>
<dbReference type="PIRSF" id="PIRSF003203">
    <property type="entry name" value="AzlD"/>
    <property type="match status" value="1"/>
</dbReference>
<accession>A0A347WMR6</accession>
<feature type="transmembrane region" description="Helical" evidence="1">
    <location>
        <begin position="89"/>
        <end position="108"/>
    </location>
</feature>
<evidence type="ECO:0000256" key="1">
    <source>
        <dbReference type="SAM" id="Phobius"/>
    </source>
</evidence>
<keyword evidence="3" id="KW-1185">Reference proteome</keyword>
<dbReference type="OrthoDB" id="308265at2"/>
<evidence type="ECO:0000313" key="2">
    <source>
        <dbReference type="EMBL" id="AXY26373.1"/>
    </source>
</evidence>
<protein>
    <submittedName>
        <fullName evidence="2">Branched-chain amino acid transporter AzlD</fullName>
    </submittedName>
</protein>
<feature type="transmembrane region" description="Helical" evidence="1">
    <location>
        <begin position="40"/>
        <end position="58"/>
    </location>
</feature>
<dbReference type="Proteomes" id="UP000263232">
    <property type="component" value="Chromosome"/>
</dbReference>
<reference evidence="2 3" key="1">
    <citation type="submission" date="2017-09" db="EMBL/GenBank/DDBJ databases">
        <title>Complete genome sequence of Oxytococcus suis strain ZY16052.</title>
        <authorList>
            <person name="Li F."/>
        </authorList>
    </citation>
    <scope>NUCLEOTIDE SEQUENCE [LARGE SCALE GENOMIC DNA]</scope>
    <source>
        <strain evidence="2 3">ZY16052</strain>
    </source>
</reference>
<dbReference type="KEGG" id="abae:CL176_10430"/>
<keyword evidence="1" id="KW-1133">Transmembrane helix</keyword>
<evidence type="ECO:0000313" key="3">
    <source>
        <dbReference type="Proteomes" id="UP000263232"/>
    </source>
</evidence>
<dbReference type="InterPro" id="IPR008407">
    <property type="entry name" value="Brnchd-chn_aa_trnsp_AzlD"/>
</dbReference>
<dbReference type="RefSeq" id="WP_118991232.1">
    <property type="nucleotide sequence ID" value="NZ_CP023434.1"/>
</dbReference>
<dbReference type="AlphaFoldDB" id="A0A347WMR6"/>
<sequence>MTSQQQWFTAMIIALGTMLTRYIVFIIFPANKKPPIFIEYLGKVLPAAAIALIVVYSYKDVQVWQYPHGLPELIASLAVIALHAWKRNTLLSILIGTVLYMLLVQFIFI</sequence>
<keyword evidence="1" id="KW-0472">Membrane</keyword>
<feature type="transmembrane region" description="Helical" evidence="1">
    <location>
        <begin position="6"/>
        <end position="28"/>
    </location>
</feature>
<organism evidence="2 3">
    <name type="scientific">Suicoccus acidiformans</name>
    <dbReference type="NCBI Taxonomy" id="2036206"/>
    <lineage>
        <taxon>Bacteria</taxon>
        <taxon>Bacillati</taxon>
        <taxon>Bacillota</taxon>
        <taxon>Bacilli</taxon>
        <taxon>Lactobacillales</taxon>
        <taxon>Aerococcaceae</taxon>
        <taxon>Suicoccus</taxon>
    </lineage>
</organism>
<dbReference type="Pfam" id="PF05437">
    <property type="entry name" value="AzlD"/>
    <property type="match status" value="1"/>
</dbReference>
<name>A0A347WMR6_9LACT</name>